<evidence type="ECO:0000256" key="5">
    <source>
        <dbReference type="PIRSR" id="PIRSR608356-50"/>
    </source>
</evidence>
<dbReference type="Proteomes" id="UP000001555">
    <property type="component" value="Unassembled WGS sequence"/>
</dbReference>
<dbReference type="STRING" id="6945.B7PIM6"/>
<feature type="domain" description="Tyrosine specific protein phosphatases" evidence="11">
    <location>
        <begin position="353"/>
        <end position="426"/>
    </location>
</feature>
<evidence type="ECO:0000256" key="9">
    <source>
        <dbReference type="SAM" id="SignalP"/>
    </source>
</evidence>
<evidence type="ECO:0000313" key="13">
    <source>
        <dbReference type="EnsemblMetazoa" id="ISCW017704-PA"/>
    </source>
</evidence>
<dbReference type="PaxDb" id="6945-B7PIM6"/>
<keyword evidence="3" id="KW-0378">Hydrolase</keyword>
<dbReference type="GO" id="GO:0004725">
    <property type="term" value="F:protein tyrosine phosphatase activity"/>
    <property type="evidence" value="ECO:0000318"/>
    <property type="project" value="GO_Central"/>
</dbReference>
<organism>
    <name type="scientific">Ixodes scapularis</name>
    <name type="common">Black-legged tick</name>
    <name type="synonym">Deer tick</name>
    <dbReference type="NCBI Taxonomy" id="6945"/>
    <lineage>
        <taxon>Eukaryota</taxon>
        <taxon>Metazoa</taxon>
        <taxon>Ecdysozoa</taxon>
        <taxon>Arthropoda</taxon>
        <taxon>Chelicerata</taxon>
        <taxon>Arachnida</taxon>
        <taxon>Acari</taxon>
        <taxon>Parasitiformes</taxon>
        <taxon>Ixodida</taxon>
        <taxon>Ixodoidea</taxon>
        <taxon>Ixodidae</taxon>
        <taxon>Ixodinae</taxon>
        <taxon>Ixodes</taxon>
    </lineage>
</organism>
<evidence type="ECO:0000256" key="7">
    <source>
        <dbReference type="SAM" id="MobiDB-lite"/>
    </source>
</evidence>
<dbReference type="PROSITE" id="PS50056">
    <property type="entry name" value="TYR_PHOSPHATASE_2"/>
    <property type="match status" value="1"/>
</dbReference>
<dbReference type="InterPro" id="IPR003595">
    <property type="entry name" value="Tyr_Pase_cat"/>
</dbReference>
<dbReference type="PRINTS" id="PR00700">
    <property type="entry name" value="PRTYPHPHTASE"/>
</dbReference>
<dbReference type="EMBL" id="ABJB010893142">
    <property type="status" value="NOT_ANNOTATED_CDS"/>
    <property type="molecule type" value="Genomic_DNA"/>
</dbReference>
<feature type="compositionally biased region" description="Polar residues" evidence="7">
    <location>
        <begin position="149"/>
        <end position="164"/>
    </location>
</feature>
<name>B7PIM6_IXOSC</name>
<dbReference type="CDD" id="cd14547">
    <property type="entry name" value="PTPc-KIM"/>
    <property type="match status" value="1"/>
</dbReference>
<feature type="active site" description="Phosphocysteine intermediate" evidence="5">
    <location>
        <position position="376"/>
    </location>
</feature>
<keyword evidence="9" id="KW-0732">Signal</keyword>
<dbReference type="InterPro" id="IPR008356">
    <property type="entry name" value="Tyr_Pase_KIM-con"/>
</dbReference>
<evidence type="ECO:0000259" key="11">
    <source>
        <dbReference type="PROSITE" id="PS50056"/>
    </source>
</evidence>
<dbReference type="VEuPathDB" id="VectorBase:ISCW017704"/>
<evidence type="ECO:0000259" key="10">
    <source>
        <dbReference type="PROSITE" id="PS50055"/>
    </source>
</evidence>
<feature type="transmembrane region" description="Helical" evidence="8">
    <location>
        <begin position="67"/>
        <end position="93"/>
    </location>
</feature>
<feature type="compositionally biased region" description="Low complexity" evidence="7">
    <location>
        <begin position="47"/>
        <end position="60"/>
    </location>
</feature>
<evidence type="ECO:0000256" key="1">
    <source>
        <dbReference type="ARBA" id="ARBA00013064"/>
    </source>
</evidence>
<evidence type="ECO:0000313" key="14">
    <source>
        <dbReference type="Proteomes" id="UP000001555"/>
    </source>
</evidence>
<keyword evidence="14" id="KW-1185">Reference proteome</keyword>
<dbReference type="EnsemblMetazoa" id="ISCW017704-RA">
    <property type="protein sequence ID" value="ISCW017704-PA"/>
    <property type="gene ID" value="ISCW017704"/>
</dbReference>
<dbReference type="VEuPathDB" id="VectorBase:ISCI017704"/>
<dbReference type="InterPro" id="IPR000242">
    <property type="entry name" value="PTP_cat"/>
</dbReference>
<feature type="binding site" evidence="6">
    <location>
        <position position="345"/>
    </location>
    <ligand>
        <name>substrate</name>
    </ligand>
</feature>
<sequence>IWPLVSCFCISTVCSARLEQTDEVPSVQIVTLTKLEDTRPTVSSGDARQQTAPTPATAQPRPGVRPAWLLALGVGAVLLLLLAGLCPLLAWWLQRKPLPSKGDPELWLGPPPAGGDTLPLQCVPTAVQSAGPSPLHRTRGLLERRGSNASLTLDLQRTGNSDKQGSGPYLASRRLTRAQLRSCLSNVAALHSEFWDIPMNHPERAAVPGCGGKNRYRSILPNEHSRVLLGPRGDYINANRLRGFKGARSAYIATQGPLPHTVADFWAMVWQERAPVIVMITNLVEDAKVKCEQYLPEGEPLRFGEIGVAVLRTTPRDGYTLRELALECRGEQRRVAHLWYTAWPDHGTPACPQQLLSLAREAEQLRSETGPLVVHCSAGLGRTGCFVASSIGMQQLEAEGSVDVLATVCALRGDRGGMVQTAEQYEFVHRTLCLFEQQLP</sequence>
<feature type="signal peptide" evidence="9">
    <location>
        <begin position="1"/>
        <end position="15"/>
    </location>
</feature>
<feature type="region of interest" description="Disordered" evidence="7">
    <location>
        <begin position="39"/>
        <end position="60"/>
    </location>
</feature>
<reference evidence="12 14" key="1">
    <citation type="submission" date="2008-03" db="EMBL/GenBank/DDBJ databases">
        <title>Annotation of Ixodes scapularis.</title>
        <authorList>
            <consortium name="Ixodes scapularis Genome Project Consortium"/>
            <person name="Caler E."/>
            <person name="Hannick L.I."/>
            <person name="Bidwell S."/>
            <person name="Joardar V."/>
            <person name="Thiagarajan M."/>
            <person name="Amedeo P."/>
            <person name="Galinsky K.J."/>
            <person name="Schobel S."/>
            <person name="Inman J."/>
            <person name="Hostetler J."/>
            <person name="Miller J."/>
            <person name="Hammond M."/>
            <person name="Megy K."/>
            <person name="Lawson D."/>
            <person name="Kodira C."/>
            <person name="Sutton G."/>
            <person name="Meyer J."/>
            <person name="Hill C.A."/>
            <person name="Birren B."/>
            <person name="Nene V."/>
            <person name="Collins F."/>
            <person name="Alarcon-Chaidez F."/>
            <person name="Wikel S."/>
            <person name="Strausberg R."/>
        </authorList>
    </citation>
    <scope>NUCLEOTIDE SEQUENCE [LARGE SCALE GENOMIC DNA]</scope>
    <source>
        <strain evidence="14">Wikel</strain>
        <strain evidence="12">Wikel colony</strain>
    </source>
</reference>
<feature type="chain" id="PRO_5011935610" description="protein-tyrosine-phosphatase" evidence="9">
    <location>
        <begin position="16"/>
        <end position="440"/>
    </location>
</feature>
<keyword evidence="8" id="KW-0472">Membrane</keyword>
<dbReference type="EMBL" id="DS720013">
    <property type="protein sequence ID" value="EEC06448.1"/>
    <property type="molecule type" value="Genomic_DNA"/>
</dbReference>
<protein>
    <recommendedName>
        <fullName evidence="1">protein-tyrosine-phosphatase</fullName>
        <ecNumber evidence="1">3.1.3.48</ecNumber>
    </recommendedName>
</protein>
<proteinExistence type="predicted"/>
<evidence type="ECO:0000256" key="8">
    <source>
        <dbReference type="SAM" id="Phobius"/>
    </source>
</evidence>
<dbReference type="OrthoDB" id="9993594at2759"/>
<dbReference type="GO" id="GO:0007165">
    <property type="term" value="P:signal transduction"/>
    <property type="evidence" value="ECO:0000318"/>
    <property type="project" value="GO_Central"/>
</dbReference>
<keyword evidence="2" id="KW-0597">Phosphoprotein</keyword>
<dbReference type="GO" id="GO:0016740">
    <property type="term" value="F:transferase activity"/>
    <property type="evidence" value="ECO:0007669"/>
    <property type="project" value="UniProtKB-KW"/>
</dbReference>
<dbReference type="InterPro" id="IPR000387">
    <property type="entry name" value="Tyr_Pase_dom"/>
</dbReference>
<dbReference type="InterPro" id="IPR029021">
    <property type="entry name" value="Prot-tyrosine_phosphatase-like"/>
</dbReference>
<feature type="domain" description="Tyrosine-protein phosphatase" evidence="10">
    <location>
        <begin position="213"/>
        <end position="435"/>
    </location>
</feature>
<keyword evidence="8" id="KW-1133">Transmembrane helix</keyword>
<dbReference type="PANTHER" id="PTHR46198:SF4">
    <property type="entry name" value="PROTEIN-TYROSINE-PHOSPHATASE"/>
    <property type="match status" value="1"/>
</dbReference>
<keyword evidence="12" id="KW-0808">Transferase</keyword>
<dbReference type="AlphaFoldDB" id="B7PIM6"/>
<evidence type="ECO:0000313" key="12">
    <source>
        <dbReference type="EMBL" id="EEC06448.1"/>
    </source>
</evidence>
<dbReference type="GO" id="GO:0048666">
    <property type="term" value="P:neuron development"/>
    <property type="evidence" value="ECO:0007669"/>
    <property type="project" value="UniProtKB-ARBA"/>
</dbReference>
<dbReference type="SUPFAM" id="SSF52799">
    <property type="entry name" value="(Phosphotyrosine protein) phosphatases II"/>
    <property type="match status" value="1"/>
</dbReference>
<feature type="binding site" evidence="6">
    <location>
        <position position="420"/>
    </location>
    <ligand>
        <name>substrate</name>
    </ligand>
</feature>
<dbReference type="SMART" id="SM00404">
    <property type="entry name" value="PTPc_motif"/>
    <property type="match status" value="1"/>
</dbReference>
<dbReference type="SMART" id="SM00194">
    <property type="entry name" value="PTPc"/>
    <property type="match status" value="1"/>
</dbReference>
<reference evidence="13" key="2">
    <citation type="submission" date="2020-05" db="UniProtKB">
        <authorList>
            <consortium name="EnsemblMetazoa"/>
        </authorList>
    </citation>
    <scope>IDENTIFICATION</scope>
    <source>
        <strain evidence="13">wikel</strain>
    </source>
</reference>
<evidence type="ECO:0000256" key="3">
    <source>
        <dbReference type="ARBA" id="ARBA00022801"/>
    </source>
</evidence>
<feature type="binding site" evidence="6">
    <location>
        <begin position="376"/>
        <end position="382"/>
    </location>
    <ligand>
        <name>substrate</name>
    </ligand>
</feature>
<gene>
    <name evidence="12" type="ORF">IscW_ISCW017704</name>
</gene>
<dbReference type="InterPro" id="IPR016130">
    <property type="entry name" value="Tyr_Pase_AS"/>
</dbReference>
<dbReference type="EC" id="3.1.3.48" evidence="1"/>
<feature type="region of interest" description="Disordered" evidence="7">
    <location>
        <begin position="149"/>
        <end position="169"/>
    </location>
</feature>
<keyword evidence="4" id="KW-0904">Protein phosphatase</keyword>
<keyword evidence="8" id="KW-0812">Transmembrane</keyword>
<dbReference type="PRINTS" id="PR01778">
    <property type="entry name" value="KIMPTPASE"/>
</dbReference>
<evidence type="ECO:0000256" key="4">
    <source>
        <dbReference type="ARBA" id="ARBA00022912"/>
    </source>
</evidence>
<dbReference type="PROSITE" id="PS50055">
    <property type="entry name" value="TYR_PHOSPHATASE_PTP"/>
    <property type="match status" value="1"/>
</dbReference>
<dbReference type="VEuPathDB" id="VectorBase:ISCP_019917"/>
<dbReference type="PROSITE" id="PS00383">
    <property type="entry name" value="TYR_PHOSPHATASE_1"/>
    <property type="match status" value="1"/>
</dbReference>
<evidence type="ECO:0000256" key="2">
    <source>
        <dbReference type="ARBA" id="ARBA00022553"/>
    </source>
</evidence>
<feature type="non-terminal residue" evidence="12">
    <location>
        <position position="1"/>
    </location>
</feature>
<evidence type="ECO:0000256" key="6">
    <source>
        <dbReference type="PIRSR" id="PIRSR608356-51"/>
    </source>
</evidence>
<accession>B7PIM6</accession>
<dbReference type="Pfam" id="PF00102">
    <property type="entry name" value="Y_phosphatase"/>
    <property type="match status" value="1"/>
</dbReference>
<dbReference type="HOGENOM" id="CLU_001645_10_3_1"/>
<dbReference type="Gene3D" id="3.90.190.10">
    <property type="entry name" value="Protein tyrosine phosphatase superfamily"/>
    <property type="match status" value="1"/>
</dbReference>
<dbReference type="PANTHER" id="PTHR46198">
    <property type="entry name" value="PROTEIN-TYROSINE-PHOSPHATASE"/>
    <property type="match status" value="1"/>
</dbReference>